<comment type="caution">
    <text evidence="1">The sequence shown here is derived from an EMBL/GenBank/DDBJ whole genome shotgun (WGS) entry which is preliminary data.</text>
</comment>
<gene>
    <name evidence="1" type="ORF">L6452_19300</name>
</gene>
<dbReference type="Proteomes" id="UP001055879">
    <property type="component" value="Linkage Group LG06"/>
</dbReference>
<name>A0ACB9B7T2_ARCLA</name>
<evidence type="ECO:0000313" key="2">
    <source>
        <dbReference type="Proteomes" id="UP001055879"/>
    </source>
</evidence>
<evidence type="ECO:0000313" key="1">
    <source>
        <dbReference type="EMBL" id="KAI3718429.1"/>
    </source>
</evidence>
<accession>A0ACB9B7T2</accession>
<protein>
    <submittedName>
        <fullName evidence="1">Uncharacterized protein</fullName>
    </submittedName>
</protein>
<dbReference type="EMBL" id="CM042052">
    <property type="protein sequence ID" value="KAI3718429.1"/>
    <property type="molecule type" value="Genomic_DNA"/>
</dbReference>
<proteinExistence type="predicted"/>
<reference evidence="2" key="1">
    <citation type="journal article" date="2022" name="Mol. Ecol. Resour.">
        <title>The genomes of chicory, endive, great burdock and yacon provide insights into Asteraceae palaeo-polyploidization history and plant inulin production.</title>
        <authorList>
            <person name="Fan W."/>
            <person name="Wang S."/>
            <person name="Wang H."/>
            <person name="Wang A."/>
            <person name="Jiang F."/>
            <person name="Liu H."/>
            <person name="Zhao H."/>
            <person name="Xu D."/>
            <person name="Zhang Y."/>
        </authorList>
    </citation>
    <scope>NUCLEOTIDE SEQUENCE [LARGE SCALE GENOMIC DNA]</scope>
    <source>
        <strain evidence="2">cv. Niubang</strain>
    </source>
</reference>
<sequence>MEDGPPNHKGIQYTWGLCAWGGSGSAFVNHFQSVLGNVDPTIEPAIPMQWFSKKLSVASPFWLARRNTRWSWVLTKLMDLRPSFRSLFWFQLGDGKDINAWQDTWLSCGHLSSIISYRVASSVGILALSSVRDFLHAVHDSWSLDWVQRYTPLANVDLPPLHEGDKDKLVEISE</sequence>
<keyword evidence="2" id="KW-1185">Reference proteome</keyword>
<organism evidence="1 2">
    <name type="scientific">Arctium lappa</name>
    <name type="common">Greater burdock</name>
    <name type="synonym">Lappa major</name>
    <dbReference type="NCBI Taxonomy" id="4217"/>
    <lineage>
        <taxon>Eukaryota</taxon>
        <taxon>Viridiplantae</taxon>
        <taxon>Streptophyta</taxon>
        <taxon>Embryophyta</taxon>
        <taxon>Tracheophyta</taxon>
        <taxon>Spermatophyta</taxon>
        <taxon>Magnoliopsida</taxon>
        <taxon>eudicotyledons</taxon>
        <taxon>Gunneridae</taxon>
        <taxon>Pentapetalae</taxon>
        <taxon>asterids</taxon>
        <taxon>campanulids</taxon>
        <taxon>Asterales</taxon>
        <taxon>Asteraceae</taxon>
        <taxon>Carduoideae</taxon>
        <taxon>Cardueae</taxon>
        <taxon>Arctiinae</taxon>
        <taxon>Arctium</taxon>
    </lineage>
</organism>
<reference evidence="1 2" key="2">
    <citation type="journal article" date="2022" name="Mol. Ecol. Resour.">
        <title>The genomes of chicory, endive, great burdock and yacon provide insights into Asteraceae paleo-polyploidization history and plant inulin production.</title>
        <authorList>
            <person name="Fan W."/>
            <person name="Wang S."/>
            <person name="Wang H."/>
            <person name="Wang A."/>
            <person name="Jiang F."/>
            <person name="Liu H."/>
            <person name="Zhao H."/>
            <person name="Xu D."/>
            <person name="Zhang Y."/>
        </authorList>
    </citation>
    <scope>NUCLEOTIDE SEQUENCE [LARGE SCALE GENOMIC DNA]</scope>
    <source>
        <strain evidence="2">cv. Niubang</strain>
    </source>
</reference>